<gene>
    <name evidence="1" type="ORF">VT99_13051</name>
</gene>
<protein>
    <submittedName>
        <fullName evidence="1">Uncharacterized protein</fullName>
    </submittedName>
</protein>
<reference evidence="1 2" key="1">
    <citation type="submission" date="2017-01" db="EMBL/GenBank/DDBJ databases">
        <title>The cable genome- insights into the physiology and evolution of filamentous bacteria capable of sulfide oxidation via long distance electron transfer.</title>
        <authorList>
            <person name="Schreiber L."/>
            <person name="Bjerg J.T."/>
            <person name="Boggild A."/>
            <person name="Van De Vossenberg J."/>
            <person name="Meysman F."/>
            <person name="Nielsen L.P."/>
            <person name="Schramm A."/>
            <person name="Kjeldsen K.U."/>
        </authorList>
    </citation>
    <scope>NUCLEOTIDE SEQUENCE [LARGE SCALE GENOMIC DNA]</scope>
    <source>
        <strain evidence="1">A2</strain>
    </source>
</reference>
<dbReference type="AlphaFoldDB" id="A0A444IV76"/>
<evidence type="ECO:0000313" key="1">
    <source>
        <dbReference type="EMBL" id="RWX44774.1"/>
    </source>
</evidence>
<dbReference type="EMBL" id="MTKQ01000305">
    <property type="protein sequence ID" value="RWX44774.1"/>
    <property type="molecule type" value="Genomic_DNA"/>
</dbReference>
<proteinExistence type="predicted"/>
<evidence type="ECO:0000313" key="2">
    <source>
        <dbReference type="Proteomes" id="UP000286862"/>
    </source>
</evidence>
<dbReference type="Proteomes" id="UP000286862">
    <property type="component" value="Unassembled WGS sequence"/>
</dbReference>
<comment type="caution">
    <text evidence="1">The sequence shown here is derived from an EMBL/GenBank/DDBJ whole genome shotgun (WGS) entry which is preliminary data.</text>
</comment>
<accession>A0A444IV76</accession>
<organism evidence="1 2">
    <name type="scientific">Candidatus Electrothrix marina</name>
    <dbReference type="NCBI Taxonomy" id="1859130"/>
    <lineage>
        <taxon>Bacteria</taxon>
        <taxon>Pseudomonadati</taxon>
        <taxon>Thermodesulfobacteriota</taxon>
        <taxon>Desulfobulbia</taxon>
        <taxon>Desulfobulbales</taxon>
        <taxon>Desulfobulbaceae</taxon>
        <taxon>Candidatus Electrothrix</taxon>
    </lineage>
</organism>
<name>A0A444IV76_9BACT</name>
<sequence length="63" mass="6907">MVVEWPDNSAERSGLKQQLDNMKDEGLVNVTYTSLGSSEDVKNIAYVSVSLTPEGRLTGEDEC</sequence>